<evidence type="ECO:0000259" key="2">
    <source>
        <dbReference type="Pfam" id="PF23024"/>
    </source>
</evidence>
<protein>
    <submittedName>
        <fullName evidence="3">Disco-interacting protein 2 A</fullName>
    </submittedName>
</protein>
<dbReference type="Pfam" id="PF23024">
    <property type="entry name" value="AMP-dom_DIP2-like"/>
    <property type="match status" value="1"/>
</dbReference>
<dbReference type="InterPro" id="IPR025110">
    <property type="entry name" value="AMP-bd_C"/>
</dbReference>
<name>A0AAV7JFC8_9METZ</name>
<dbReference type="SUPFAM" id="SSF56801">
    <property type="entry name" value="Acetyl-CoA synthetase-like"/>
    <property type="match status" value="1"/>
</dbReference>
<comment type="caution">
    <text evidence="3">The sequence shown here is derived from an EMBL/GenBank/DDBJ whole genome shotgun (WGS) entry which is preliminary data.</text>
</comment>
<evidence type="ECO:0000259" key="1">
    <source>
        <dbReference type="Pfam" id="PF00501"/>
    </source>
</evidence>
<dbReference type="PANTHER" id="PTHR22754:SF32">
    <property type="entry name" value="DISCO-INTERACTING PROTEIN 2"/>
    <property type="match status" value="1"/>
</dbReference>
<dbReference type="AlphaFoldDB" id="A0AAV7JFC8"/>
<dbReference type="Pfam" id="PF00501">
    <property type="entry name" value="AMP-binding"/>
    <property type="match status" value="1"/>
</dbReference>
<accession>A0AAV7JFC8</accession>
<sequence>MNLHSSRFDTDYLLCSITDDDYYIPLSEYSFLKMVKESNYDDLFIVTSLFISSLRFVFKNRVAVFSVPVLNDERILAIAEVRDDSKDDIAFKWMNTVVSAVETIHGISLYGVMLVTSNSLPKIRGSIYIPEAKTRYLDGTLKLEHILMCPHQCITNIPVLRRHPESLGPAFTIGGLMRSVKLAQMQGTPVTPNREIGNNYKGMGEILEWRGTKYGDLPLYSTSDVKGKVSLSYTGRSLLKKSERVAAYLSEKGKLISGNIIALLLPPGLDLIAGFYGSLLLGLIPVVIRNVTSQNYNSLVPTISHILERSKSVAILTSHSTIRQLRSKEVSTYFELRTWPPLLDIEDIGRKRLEKMYHPPTSELIAYIDYTVSDTGVLTGTKVSHQNCLHFCRSHQQTCELNPNHSSVLILEPSSGLGLMIYLLSSVFSGQHTILIHPTDLLQNPSLWFFVLSQHKAIETYCTYSVIETCLRDLSSATQNLISKGINLSNLQSLVVVGEERPRMNIISPFSVLFARLGLSFRAISTSFGCRVNSAICVQGLKQPTPIQLYLDARALKLDKIKVVERGVPHSILLSSSGRLLPGVTVVIVNSNTRTLLGEGELGEIWVISEHNAVGFDGIGDDISAEIHKEHFQASIQGSDTILQQYARSGFLGFIIKGEEEEEGQIVYHLFIVGSIEGSLNLDSARYYPRDLENSVNRCHKFITTSAVFEGDHLLVVVAELESEDKDPLSVVPRITTALVEEHYVIPGVVVIVDPKTIPINSRGEIQRLHLKDSFLSDQLDPIYIAYNL</sequence>
<organism evidence="3 4">
    <name type="scientific">Oopsacas minuta</name>
    <dbReference type="NCBI Taxonomy" id="111878"/>
    <lineage>
        <taxon>Eukaryota</taxon>
        <taxon>Metazoa</taxon>
        <taxon>Porifera</taxon>
        <taxon>Hexactinellida</taxon>
        <taxon>Hexasterophora</taxon>
        <taxon>Lyssacinosida</taxon>
        <taxon>Leucopsacidae</taxon>
        <taxon>Oopsacas</taxon>
    </lineage>
</organism>
<keyword evidence="4" id="KW-1185">Reference proteome</keyword>
<feature type="domain" description="AMP-dependent synthetase/ligase" evidence="1">
    <location>
        <begin position="231"/>
        <end position="613"/>
    </location>
</feature>
<feature type="domain" description="AMP-binding enzyme C-terminal" evidence="2">
    <location>
        <begin position="686"/>
        <end position="781"/>
    </location>
</feature>
<dbReference type="EMBL" id="JAKMXF010000343">
    <property type="protein sequence ID" value="KAI6647487.1"/>
    <property type="molecule type" value="Genomic_DNA"/>
</dbReference>
<reference evidence="3 4" key="1">
    <citation type="journal article" date="2023" name="BMC Biol.">
        <title>The compact genome of the sponge Oopsacas minuta (Hexactinellida) is lacking key metazoan core genes.</title>
        <authorList>
            <person name="Santini S."/>
            <person name="Schenkelaars Q."/>
            <person name="Jourda C."/>
            <person name="Duchesne M."/>
            <person name="Belahbib H."/>
            <person name="Rocher C."/>
            <person name="Selva M."/>
            <person name="Riesgo A."/>
            <person name="Vervoort M."/>
            <person name="Leys S.P."/>
            <person name="Kodjabachian L."/>
            <person name="Le Bivic A."/>
            <person name="Borchiellini C."/>
            <person name="Claverie J.M."/>
            <person name="Renard E."/>
        </authorList>
    </citation>
    <scope>NUCLEOTIDE SEQUENCE [LARGE SCALE GENOMIC DNA]</scope>
    <source>
        <strain evidence="3">SPO-2</strain>
    </source>
</reference>
<dbReference type="PANTHER" id="PTHR22754">
    <property type="entry name" value="DISCO-INTERACTING PROTEIN 2 DIP2 -RELATED"/>
    <property type="match status" value="1"/>
</dbReference>
<gene>
    <name evidence="3" type="ORF">LOD99_12482</name>
</gene>
<evidence type="ECO:0000313" key="4">
    <source>
        <dbReference type="Proteomes" id="UP001165289"/>
    </source>
</evidence>
<dbReference type="InterPro" id="IPR042099">
    <property type="entry name" value="ANL_N_sf"/>
</dbReference>
<dbReference type="Gene3D" id="3.40.50.12780">
    <property type="entry name" value="N-terminal domain of ligase-like"/>
    <property type="match status" value="1"/>
</dbReference>
<dbReference type="InterPro" id="IPR000873">
    <property type="entry name" value="AMP-dep_synth/lig_dom"/>
</dbReference>
<evidence type="ECO:0000313" key="3">
    <source>
        <dbReference type="EMBL" id="KAI6647487.1"/>
    </source>
</evidence>
<dbReference type="Proteomes" id="UP001165289">
    <property type="component" value="Unassembled WGS sequence"/>
</dbReference>
<dbReference type="InterPro" id="IPR045851">
    <property type="entry name" value="AMP-bd_C_sf"/>
</dbReference>
<dbReference type="Gene3D" id="3.30.300.30">
    <property type="match status" value="2"/>
</dbReference>
<proteinExistence type="predicted"/>